<protein>
    <submittedName>
        <fullName evidence="1">Uncharacterized protein</fullName>
    </submittedName>
</protein>
<evidence type="ECO:0000313" key="1">
    <source>
        <dbReference type="EMBL" id="KAF7135116.1"/>
    </source>
</evidence>
<dbReference type="AlphaFoldDB" id="A0A834LGQ4"/>
<dbReference type="EMBL" id="WJXA01000008">
    <property type="protein sequence ID" value="KAF7135116.1"/>
    <property type="molecule type" value="Genomic_DNA"/>
</dbReference>
<dbReference type="Proteomes" id="UP000626092">
    <property type="component" value="Unassembled WGS sequence"/>
</dbReference>
<organism evidence="1 2">
    <name type="scientific">Rhododendron simsii</name>
    <name type="common">Sims's rhododendron</name>
    <dbReference type="NCBI Taxonomy" id="118357"/>
    <lineage>
        <taxon>Eukaryota</taxon>
        <taxon>Viridiplantae</taxon>
        <taxon>Streptophyta</taxon>
        <taxon>Embryophyta</taxon>
        <taxon>Tracheophyta</taxon>
        <taxon>Spermatophyta</taxon>
        <taxon>Magnoliopsida</taxon>
        <taxon>eudicotyledons</taxon>
        <taxon>Gunneridae</taxon>
        <taxon>Pentapetalae</taxon>
        <taxon>asterids</taxon>
        <taxon>Ericales</taxon>
        <taxon>Ericaceae</taxon>
        <taxon>Ericoideae</taxon>
        <taxon>Rhodoreae</taxon>
        <taxon>Rhododendron</taxon>
    </lineage>
</organism>
<name>A0A834LGQ4_RHOSS</name>
<keyword evidence="2" id="KW-1185">Reference proteome</keyword>
<accession>A0A834LGQ4</accession>
<sequence>MSVLLLPKKITDKLNALIRNYWWKGDPFDKGINWFLEGIYFPNSSFLNASRGKKASWAWSSIIQGTEISEAGLKMAVVSSVCGASRSRKEAISAISKVAVIGWSELVEAFPADIQRQRISSSDSVEHVWHSPGQGTFKVNCDSCKILMMEQLRLLWFLETTKAKL</sequence>
<proteinExistence type="predicted"/>
<reference evidence="1" key="1">
    <citation type="submission" date="2019-11" db="EMBL/GenBank/DDBJ databases">
        <authorList>
            <person name="Liu Y."/>
            <person name="Hou J."/>
            <person name="Li T.-Q."/>
            <person name="Guan C.-H."/>
            <person name="Wu X."/>
            <person name="Wu H.-Z."/>
            <person name="Ling F."/>
            <person name="Zhang R."/>
            <person name="Shi X.-G."/>
            <person name="Ren J.-P."/>
            <person name="Chen E.-F."/>
            <person name="Sun J.-M."/>
        </authorList>
    </citation>
    <scope>NUCLEOTIDE SEQUENCE</scope>
    <source>
        <strain evidence="1">Adult_tree_wgs_1</strain>
        <tissue evidence="1">Leaves</tissue>
    </source>
</reference>
<evidence type="ECO:0000313" key="2">
    <source>
        <dbReference type="Proteomes" id="UP000626092"/>
    </source>
</evidence>
<gene>
    <name evidence="1" type="ORF">RHSIM_Rhsim08G0113400</name>
</gene>
<comment type="caution">
    <text evidence="1">The sequence shown here is derived from an EMBL/GenBank/DDBJ whole genome shotgun (WGS) entry which is preliminary data.</text>
</comment>